<dbReference type="EMBL" id="JABFJV010000021">
    <property type="protein sequence ID" value="NOK32799.1"/>
    <property type="molecule type" value="Genomic_DNA"/>
</dbReference>
<name>A0A7Y4NPW5_9BACT</name>
<feature type="domain" description="Type I restriction modification DNA specificity" evidence="4">
    <location>
        <begin position="20"/>
        <end position="174"/>
    </location>
</feature>
<evidence type="ECO:0000313" key="6">
    <source>
        <dbReference type="Proteomes" id="UP000563426"/>
    </source>
</evidence>
<keyword evidence="3" id="KW-0238">DNA-binding</keyword>
<evidence type="ECO:0000256" key="2">
    <source>
        <dbReference type="ARBA" id="ARBA00022747"/>
    </source>
</evidence>
<dbReference type="CDD" id="cd17267">
    <property type="entry name" value="RMtype1_S_EcoAO83I-TRD1-CR1_like"/>
    <property type="match status" value="1"/>
</dbReference>
<comment type="caution">
    <text evidence="5">The sequence shown here is derived from an EMBL/GenBank/DDBJ whole genome shotgun (WGS) entry which is preliminary data.</text>
</comment>
<dbReference type="InterPro" id="IPR044946">
    <property type="entry name" value="Restrct_endonuc_typeI_TRD_sf"/>
</dbReference>
<dbReference type="GO" id="GO:0009307">
    <property type="term" value="P:DNA restriction-modification system"/>
    <property type="evidence" value="ECO:0007669"/>
    <property type="project" value="UniProtKB-KW"/>
</dbReference>
<comment type="similarity">
    <text evidence="1">Belongs to the type-I restriction system S methylase family.</text>
</comment>
<gene>
    <name evidence="5" type="ORF">HMI49_06255</name>
</gene>
<dbReference type="InterPro" id="IPR052021">
    <property type="entry name" value="Type-I_RS_S_subunit"/>
</dbReference>
<sequence length="302" mass="33636">MPAAETGLGATLAHGFGRVHWPLVRSGDLFELKYGRALVESSRRPGFIPVFGTNGQCGWHDTALFSGPGVVLGRKGQGPLGVEWVKGDYWVIDTAYSLERRRKDVDLKFAYYLIKYVGLNHLKDGTSNPTLGRDTFAAQLFPLPPLSQQLQIAHALSLLDDKIDLNRRMNQTLEAMAQALFRSWFVDFDPVRAKAEGRQPEGMDAETAALFPNRFVESDLGNAPEEWPIKRLGDILELKRGYDLPSSQRVLGAVPVVSSSGPSGWQPVEEYREVRAAVVTGLEHRELADYQPVVVFRDPEVY</sequence>
<dbReference type="Gene3D" id="3.90.220.20">
    <property type="entry name" value="DNA methylase specificity domains"/>
    <property type="match status" value="1"/>
</dbReference>
<keyword evidence="2" id="KW-0680">Restriction system</keyword>
<evidence type="ECO:0000256" key="3">
    <source>
        <dbReference type="ARBA" id="ARBA00023125"/>
    </source>
</evidence>
<evidence type="ECO:0000313" key="5">
    <source>
        <dbReference type="EMBL" id="NOK32799.1"/>
    </source>
</evidence>
<accession>A0A7Y4NPW5</accession>
<protein>
    <recommendedName>
        <fullName evidence="4">Type I restriction modification DNA specificity domain-containing protein</fullName>
    </recommendedName>
</protein>
<dbReference type="Gene3D" id="1.10.287.1120">
    <property type="entry name" value="Bipartite methylase S protein"/>
    <property type="match status" value="1"/>
</dbReference>
<dbReference type="InterPro" id="IPR000055">
    <property type="entry name" value="Restrct_endonuc_typeI_TRD"/>
</dbReference>
<dbReference type="PANTHER" id="PTHR30408">
    <property type="entry name" value="TYPE-1 RESTRICTION ENZYME ECOKI SPECIFICITY PROTEIN"/>
    <property type="match status" value="1"/>
</dbReference>
<dbReference type="GO" id="GO:0003677">
    <property type="term" value="F:DNA binding"/>
    <property type="evidence" value="ECO:0007669"/>
    <property type="project" value="UniProtKB-KW"/>
</dbReference>
<evidence type="ECO:0000259" key="4">
    <source>
        <dbReference type="Pfam" id="PF01420"/>
    </source>
</evidence>
<dbReference type="SUPFAM" id="SSF116734">
    <property type="entry name" value="DNA methylase specificity domain"/>
    <property type="match status" value="2"/>
</dbReference>
<reference evidence="5 6" key="1">
    <citation type="submission" date="2020-05" db="EMBL/GenBank/DDBJ databases">
        <authorList>
            <person name="Whitworth D."/>
        </authorList>
    </citation>
    <scope>NUCLEOTIDE SEQUENCE [LARGE SCALE GENOMIC DNA]</scope>
    <source>
        <strain evidence="5 6">AB043B</strain>
    </source>
</reference>
<dbReference type="PANTHER" id="PTHR30408:SF13">
    <property type="entry name" value="TYPE I RESTRICTION ENZYME HINDI SPECIFICITY SUBUNIT"/>
    <property type="match status" value="1"/>
</dbReference>
<evidence type="ECO:0000256" key="1">
    <source>
        <dbReference type="ARBA" id="ARBA00010923"/>
    </source>
</evidence>
<proteinExistence type="inferred from homology"/>
<dbReference type="Pfam" id="PF01420">
    <property type="entry name" value="Methylase_S"/>
    <property type="match status" value="1"/>
</dbReference>
<dbReference type="Proteomes" id="UP000563426">
    <property type="component" value="Unassembled WGS sequence"/>
</dbReference>
<keyword evidence="6" id="KW-1185">Reference proteome</keyword>
<organism evidence="5 6">
    <name type="scientific">Corallococcus exercitus</name>
    <dbReference type="NCBI Taxonomy" id="2316736"/>
    <lineage>
        <taxon>Bacteria</taxon>
        <taxon>Pseudomonadati</taxon>
        <taxon>Myxococcota</taxon>
        <taxon>Myxococcia</taxon>
        <taxon>Myxococcales</taxon>
        <taxon>Cystobacterineae</taxon>
        <taxon>Myxococcaceae</taxon>
        <taxon>Corallococcus</taxon>
    </lineage>
</organism>
<dbReference type="AlphaFoldDB" id="A0A7Y4NPW5"/>